<keyword evidence="8" id="KW-0675">Receptor</keyword>
<evidence type="ECO:0000256" key="2">
    <source>
        <dbReference type="ARBA" id="ARBA00011085"/>
    </source>
</evidence>
<dbReference type="FunCoup" id="A0A0H2R971">
    <property type="interactions" value="87"/>
</dbReference>
<name>A0A0H2R971_9AGAM</name>
<dbReference type="OrthoDB" id="2874149at2759"/>
<dbReference type="CDD" id="cd14966">
    <property type="entry name" value="7tmD_STE3"/>
    <property type="match status" value="1"/>
</dbReference>
<dbReference type="InParanoid" id="A0A0H2R971"/>
<dbReference type="GO" id="GO:0004932">
    <property type="term" value="F:mating-type factor pheromone receptor activity"/>
    <property type="evidence" value="ECO:0007669"/>
    <property type="project" value="InterPro"/>
</dbReference>
<dbReference type="PANTHER" id="PTHR28097:SF1">
    <property type="entry name" value="PHEROMONE A FACTOR RECEPTOR"/>
    <property type="match status" value="1"/>
</dbReference>
<keyword evidence="6" id="KW-0297">G-protein coupled receptor</keyword>
<proteinExistence type="inferred from homology"/>
<evidence type="ECO:0000256" key="1">
    <source>
        <dbReference type="ARBA" id="ARBA00004141"/>
    </source>
</evidence>
<gene>
    <name evidence="12" type="ORF">SCHPADRAFT_703775</name>
</gene>
<comment type="subcellular location">
    <subcellularLocation>
        <location evidence="1">Membrane</location>
        <topology evidence="1">Multi-pass membrane protein</topology>
    </subcellularLocation>
</comment>
<comment type="similarity">
    <text evidence="2">Belongs to the G-protein coupled receptor 4 family.</text>
</comment>
<dbReference type="InterPro" id="IPR001499">
    <property type="entry name" value="GPCR_STE3"/>
</dbReference>
<evidence type="ECO:0000256" key="8">
    <source>
        <dbReference type="ARBA" id="ARBA00023170"/>
    </source>
</evidence>
<keyword evidence="4 11" id="KW-0812">Transmembrane</keyword>
<feature type="transmembrane region" description="Helical" evidence="11">
    <location>
        <begin position="37"/>
        <end position="57"/>
    </location>
</feature>
<accession>A0A0H2R971</accession>
<dbReference type="PANTHER" id="PTHR28097">
    <property type="entry name" value="PHEROMONE A FACTOR RECEPTOR"/>
    <property type="match status" value="1"/>
</dbReference>
<evidence type="ECO:0000256" key="3">
    <source>
        <dbReference type="ARBA" id="ARBA00022507"/>
    </source>
</evidence>
<evidence type="ECO:0000256" key="11">
    <source>
        <dbReference type="SAM" id="Phobius"/>
    </source>
</evidence>
<evidence type="ECO:0000256" key="7">
    <source>
        <dbReference type="ARBA" id="ARBA00023136"/>
    </source>
</evidence>
<feature type="transmembrane region" description="Helical" evidence="11">
    <location>
        <begin position="77"/>
        <end position="95"/>
    </location>
</feature>
<dbReference type="EMBL" id="KQ086246">
    <property type="protein sequence ID" value="KLO06018.1"/>
    <property type="molecule type" value="Genomic_DNA"/>
</dbReference>
<feature type="transmembrane region" description="Helical" evidence="11">
    <location>
        <begin position="116"/>
        <end position="137"/>
    </location>
</feature>
<dbReference type="Pfam" id="PF02076">
    <property type="entry name" value="STE3"/>
    <property type="match status" value="1"/>
</dbReference>
<protein>
    <submittedName>
        <fullName evidence="12">STE3-domain-containing protein</fullName>
    </submittedName>
</protein>
<dbReference type="GO" id="GO:0000750">
    <property type="term" value="P:pheromone-dependent signal transduction involved in conjugation with cellular fusion"/>
    <property type="evidence" value="ECO:0007669"/>
    <property type="project" value="TreeGrafter"/>
</dbReference>
<dbReference type="GO" id="GO:0005886">
    <property type="term" value="C:plasma membrane"/>
    <property type="evidence" value="ECO:0007669"/>
    <property type="project" value="TreeGrafter"/>
</dbReference>
<feature type="transmembrane region" description="Helical" evidence="11">
    <location>
        <begin position="6"/>
        <end position="25"/>
    </location>
</feature>
<dbReference type="AlphaFoldDB" id="A0A0H2R971"/>
<evidence type="ECO:0000256" key="4">
    <source>
        <dbReference type="ARBA" id="ARBA00022692"/>
    </source>
</evidence>
<evidence type="ECO:0000256" key="6">
    <source>
        <dbReference type="ARBA" id="ARBA00023040"/>
    </source>
</evidence>
<evidence type="ECO:0000313" key="13">
    <source>
        <dbReference type="Proteomes" id="UP000053477"/>
    </source>
</evidence>
<feature type="transmembrane region" description="Helical" evidence="11">
    <location>
        <begin position="157"/>
        <end position="182"/>
    </location>
</feature>
<evidence type="ECO:0000256" key="5">
    <source>
        <dbReference type="ARBA" id="ARBA00022989"/>
    </source>
</evidence>
<keyword evidence="5 11" id="KW-1133">Transmembrane helix</keyword>
<keyword evidence="7 11" id="KW-0472">Membrane</keyword>
<evidence type="ECO:0000256" key="9">
    <source>
        <dbReference type="ARBA" id="ARBA00023224"/>
    </source>
</evidence>
<keyword evidence="3" id="KW-0589">Pheromone response</keyword>
<organism evidence="12 13">
    <name type="scientific">Schizopora paradoxa</name>
    <dbReference type="NCBI Taxonomy" id="27342"/>
    <lineage>
        <taxon>Eukaryota</taxon>
        <taxon>Fungi</taxon>
        <taxon>Dikarya</taxon>
        <taxon>Basidiomycota</taxon>
        <taxon>Agaricomycotina</taxon>
        <taxon>Agaricomycetes</taxon>
        <taxon>Hymenochaetales</taxon>
        <taxon>Schizoporaceae</taxon>
        <taxon>Schizopora</taxon>
    </lineage>
</organism>
<feature type="compositionally biased region" description="Polar residues" evidence="10">
    <location>
        <begin position="337"/>
        <end position="349"/>
    </location>
</feature>
<reference evidence="12 13" key="1">
    <citation type="submission" date="2015-04" db="EMBL/GenBank/DDBJ databases">
        <title>Complete genome sequence of Schizopora paradoxa KUC8140, a cosmopolitan wood degrader in East Asia.</title>
        <authorList>
            <consortium name="DOE Joint Genome Institute"/>
            <person name="Min B."/>
            <person name="Park H."/>
            <person name="Jang Y."/>
            <person name="Kim J.-J."/>
            <person name="Kim K.H."/>
            <person name="Pangilinan J."/>
            <person name="Lipzen A."/>
            <person name="Riley R."/>
            <person name="Grigoriev I.V."/>
            <person name="Spatafora J.W."/>
            <person name="Choi I.-G."/>
        </authorList>
    </citation>
    <scope>NUCLEOTIDE SEQUENCE [LARGE SCALE GENOMIC DNA]</scope>
    <source>
        <strain evidence="12 13">KUC8140</strain>
    </source>
</reference>
<keyword evidence="9" id="KW-0807">Transducer</keyword>
<feature type="transmembrane region" description="Helical" evidence="11">
    <location>
        <begin position="287"/>
        <end position="305"/>
    </location>
</feature>
<sequence length="385" mass="43282">MYGLTPYPITPIGNAFGVVFALLPLVSQSRKVNLGIWGYAGWIAVTNFQTFVNTIIWHSSVDIVAPVWCDIVTKLQVGASVGTRTCALAICIHLYKITRLQPLSAETTRRKKRIGLIIELTLIIGIPVLVMALFIIVQPFRFNIVEEEGCVFVEFTYVTYIIYYGPSLVASLGSALLAPLTVRTFFRQRKAMNEFFSTNEEVSSNKYKRLMVIACLDILINLPLFTIILVTDILQGKQNAMNYPYISWKNVHDGAGGLAPGLSLSSILQTPASAWDDSSWDVFETKWNEWVFVLHALVFFAVFGTTPEMRQRYLSVLWYIPGRCGCRRHKTPELQAGNSTVVFNHSPSAPGQHMRNELENERRRDPLSFLETMISSRATEANASE</sequence>
<dbReference type="Proteomes" id="UP000053477">
    <property type="component" value="Unassembled WGS sequence"/>
</dbReference>
<feature type="region of interest" description="Disordered" evidence="10">
    <location>
        <begin position="337"/>
        <end position="361"/>
    </location>
</feature>
<evidence type="ECO:0000313" key="12">
    <source>
        <dbReference type="EMBL" id="KLO06018.1"/>
    </source>
</evidence>
<dbReference type="PRINTS" id="PR00899">
    <property type="entry name" value="GPCRSTE3"/>
</dbReference>
<feature type="transmembrane region" description="Helical" evidence="11">
    <location>
        <begin position="210"/>
        <end position="234"/>
    </location>
</feature>
<keyword evidence="13" id="KW-1185">Reference proteome</keyword>
<evidence type="ECO:0000256" key="10">
    <source>
        <dbReference type="SAM" id="MobiDB-lite"/>
    </source>
</evidence>